<dbReference type="PANTHER" id="PTHR30055">
    <property type="entry name" value="HTH-TYPE TRANSCRIPTIONAL REGULATOR RUTR"/>
    <property type="match status" value="1"/>
</dbReference>
<dbReference type="InterPro" id="IPR036271">
    <property type="entry name" value="Tet_transcr_reg_TetR-rel_C_sf"/>
</dbReference>
<dbReference type="EMBL" id="JACHNU010000001">
    <property type="protein sequence ID" value="MBB4661705.1"/>
    <property type="molecule type" value="Genomic_DNA"/>
</dbReference>
<dbReference type="InterPro" id="IPR050109">
    <property type="entry name" value="HTH-type_TetR-like_transc_reg"/>
</dbReference>
<dbReference type="GO" id="GO:0000976">
    <property type="term" value="F:transcription cis-regulatory region binding"/>
    <property type="evidence" value="ECO:0007669"/>
    <property type="project" value="TreeGrafter"/>
</dbReference>
<keyword evidence="8" id="KW-1185">Reference proteome</keyword>
<dbReference type="InterPro" id="IPR039538">
    <property type="entry name" value="BetI_C"/>
</dbReference>
<feature type="domain" description="HTH tetR-type" evidence="6">
    <location>
        <begin position="20"/>
        <end position="80"/>
    </location>
</feature>
<name>A0A840IBI2_9ACTN</name>
<gene>
    <name evidence="7" type="ORF">BDZ31_001278</name>
</gene>
<evidence type="ECO:0000259" key="6">
    <source>
        <dbReference type="PROSITE" id="PS50977"/>
    </source>
</evidence>
<evidence type="ECO:0000256" key="1">
    <source>
        <dbReference type="ARBA" id="ARBA00022491"/>
    </source>
</evidence>
<evidence type="ECO:0000313" key="8">
    <source>
        <dbReference type="Proteomes" id="UP000585272"/>
    </source>
</evidence>
<dbReference type="SUPFAM" id="SSF46689">
    <property type="entry name" value="Homeodomain-like"/>
    <property type="match status" value="1"/>
</dbReference>
<dbReference type="SUPFAM" id="SSF48498">
    <property type="entry name" value="Tetracyclin repressor-like, C-terminal domain"/>
    <property type="match status" value="1"/>
</dbReference>
<dbReference type="Pfam" id="PF13977">
    <property type="entry name" value="TetR_C_6"/>
    <property type="match status" value="1"/>
</dbReference>
<reference evidence="7 8" key="1">
    <citation type="submission" date="2020-08" db="EMBL/GenBank/DDBJ databases">
        <title>Genomic Encyclopedia of Archaeal and Bacterial Type Strains, Phase II (KMG-II): from individual species to whole genera.</title>
        <authorList>
            <person name="Goeker M."/>
        </authorList>
    </citation>
    <scope>NUCLEOTIDE SEQUENCE [LARGE SCALE GENOMIC DNA]</scope>
    <source>
        <strain evidence="7 8">DSM 23288</strain>
    </source>
</reference>
<organism evidence="7 8">
    <name type="scientific">Conexibacter arvalis</name>
    <dbReference type="NCBI Taxonomy" id="912552"/>
    <lineage>
        <taxon>Bacteria</taxon>
        <taxon>Bacillati</taxon>
        <taxon>Actinomycetota</taxon>
        <taxon>Thermoleophilia</taxon>
        <taxon>Solirubrobacterales</taxon>
        <taxon>Conexibacteraceae</taxon>
        <taxon>Conexibacter</taxon>
    </lineage>
</organism>
<comment type="caution">
    <text evidence="7">The sequence shown here is derived from an EMBL/GenBank/DDBJ whole genome shotgun (WGS) entry which is preliminary data.</text>
</comment>
<dbReference type="PRINTS" id="PR00455">
    <property type="entry name" value="HTHTETR"/>
</dbReference>
<dbReference type="AlphaFoldDB" id="A0A840IBI2"/>
<evidence type="ECO:0000313" key="7">
    <source>
        <dbReference type="EMBL" id="MBB4661705.1"/>
    </source>
</evidence>
<protein>
    <submittedName>
        <fullName evidence="7">AcrR family transcriptional regulator</fullName>
    </submittedName>
</protein>
<dbReference type="RefSeq" id="WP_183340098.1">
    <property type="nucleotide sequence ID" value="NZ_JACHNU010000001.1"/>
</dbReference>
<keyword evidence="2" id="KW-0805">Transcription regulation</keyword>
<dbReference type="InterPro" id="IPR009057">
    <property type="entry name" value="Homeodomain-like_sf"/>
</dbReference>
<sequence>MSAADAITAGAEAPTRALESDKAKRIVDAMRASVAARGAAGSTFDHVAREAGVSRGLLHYYFGTKERLLVEVVRRDCDIRIAALAASLQDAHTADDFIDGLVRGLDDLVRGDSALVTLMFELFTLSRRNEEIAGALAELCRQMRGHLAASLQAKQDEGVVRLGAEPDAVAGVLLALADGLALRFLTEPDRDQRPTVGAAVAAARTLIADPA</sequence>
<dbReference type="PANTHER" id="PTHR30055:SF226">
    <property type="entry name" value="HTH-TYPE TRANSCRIPTIONAL REGULATOR PKSA"/>
    <property type="match status" value="1"/>
</dbReference>
<evidence type="ECO:0000256" key="2">
    <source>
        <dbReference type="ARBA" id="ARBA00023015"/>
    </source>
</evidence>
<keyword evidence="1" id="KW-0678">Repressor</keyword>
<dbReference type="Gene3D" id="1.10.357.10">
    <property type="entry name" value="Tetracycline Repressor, domain 2"/>
    <property type="match status" value="1"/>
</dbReference>
<proteinExistence type="predicted"/>
<keyword evidence="3 5" id="KW-0238">DNA-binding</keyword>
<keyword evidence="4" id="KW-0804">Transcription</keyword>
<evidence type="ECO:0000256" key="4">
    <source>
        <dbReference type="ARBA" id="ARBA00023163"/>
    </source>
</evidence>
<dbReference type="GO" id="GO:0003700">
    <property type="term" value="F:DNA-binding transcription factor activity"/>
    <property type="evidence" value="ECO:0007669"/>
    <property type="project" value="TreeGrafter"/>
</dbReference>
<dbReference type="Pfam" id="PF00440">
    <property type="entry name" value="TetR_N"/>
    <property type="match status" value="1"/>
</dbReference>
<feature type="DNA-binding region" description="H-T-H motif" evidence="5">
    <location>
        <begin position="43"/>
        <end position="62"/>
    </location>
</feature>
<evidence type="ECO:0000256" key="5">
    <source>
        <dbReference type="PROSITE-ProRule" id="PRU00335"/>
    </source>
</evidence>
<dbReference type="Proteomes" id="UP000585272">
    <property type="component" value="Unassembled WGS sequence"/>
</dbReference>
<accession>A0A840IBI2</accession>
<dbReference type="PROSITE" id="PS50977">
    <property type="entry name" value="HTH_TETR_2"/>
    <property type="match status" value="1"/>
</dbReference>
<evidence type="ECO:0000256" key="3">
    <source>
        <dbReference type="ARBA" id="ARBA00023125"/>
    </source>
</evidence>
<dbReference type="InterPro" id="IPR001647">
    <property type="entry name" value="HTH_TetR"/>
</dbReference>